<feature type="non-terminal residue" evidence="1">
    <location>
        <position position="71"/>
    </location>
</feature>
<gene>
    <name evidence="1" type="ORF">FBU59_001748</name>
</gene>
<dbReference type="EMBL" id="JANBPW010000836">
    <property type="protein sequence ID" value="KAJ1948105.1"/>
    <property type="molecule type" value="Genomic_DNA"/>
</dbReference>
<keyword evidence="2" id="KW-1185">Reference proteome</keyword>
<name>A0ACC1JDF9_9FUNG</name>
<accession>A0ACC1JDF9</accession>
<comment type="caution">
    <text evidence="1">The sequence shown here is derived from an EMBL/GenBank/DDBJ whole genome shotgun (WGS) entry which is preliminary data.</text>
</comment>
<protein>
    <submittedName>
        <fullName evidence="1">Uncharacterized protein</fullName>
    </submittedName>
</protein>
<sequence length="71" mass="7383">MVKITSIVSLLAASLATVSAAQDHQHDVVTFTPSLKNGSDFKVYDKPVSVTADSSAQAASFIGNTKKNSSV</sequence>
<proteinExistence type="predicted"/>
<evidence type="ECO:0000313" key="1">
    <source>
        <dbReference type="EMBL" id="KAJ1948105.1"/>
    </source>
</evidence>
<organism evidence="1 2">
    <name type="scientific">Linderina macrospora</name>
    <dbReference type="NCBI Taxonomy" id="4868"/>
    <lineage>
        <taxon>Eukaryota</taxon>
        <taxon>Fungi</taxon>
        <taxon>Fungi incertae sedis</taxon>
        <taxon>Zoopagomycota</taxon>
        <taxon>Kickxellomycotina</taxon>
        <taxon>Kickxellomycetes</taxon>
        <taxon>Kickxellales</taxon>
        <taxon>Kickxellaceae</taxon>
        <taxon>Linderina</taxon>
    </lineage>
</organism>
<dbReference type="Proteomes" id="UP001150603">
    <property type="component" value="Unassembled WGS sequence"/>
</dbReference>
<evidence type="ECO:0000313" key="2">
    <source>
        <dbReference type="Proteomes" id="UP001150603"/>
    </source>
</evidence>
<reference evidence="1" key="1">
    <citation type="submission" date="2022-07" db="EMBL/GenBank/DDBJ databases">
        <title>Phylogenomic reconstructions and comparative analyses of Kickxellomycotina fungi.</title>
        <authorList>
            <person name="Reynolds N.K."/>
            <person name="Stajich J.E."/>
            <person name="Barry K."/>
            <person name="Grigoriev I.V."/>
            <person name="Crous P."/>
            <person name="Smith M.E."/>
        </authorList>
    </citation>
    <scope>NUCLEOTIDE SEQUENCE</scope>
    <source>
        <strain evidence="1">NRRL 5244</strain>
    </source>
</reference>